<gene>
    <name evidence="1" type="ORF">V1477_011189</name>
</gene>
<dbReference type="Proteomes" id="UP001607303">
    <property type="component" value="Unassembled WGS sequence"/>
</dbReference>
<dbReference type="EMBL" id="JAYRBN010000061">
    <property type="protein sequence ID" value="KAL2739800.1"/>
    <property type="molecule type" value="Genomic_DNA"/>
</dbReference>
<comment type="caution">
    <text evidence="1">The sequence shown here is derived from an EMBL/GenBank/DDBJ whole genome shotgun (WGS) entry which is preliminary data.</text>
</comment>
<reference evidence="1 2" key="1">
    <citation type="journal article" date="2024" name="Ann. Entomol. Soc. Am.">
        <title>Genomic analyses of the southern and eastern yellowjacket wasps (Hymenoptera: Vespidae) reveal evolutionary signatures of social life.</title>
        <authorList>
            <person name="Catto M.A."/>
            <person name="Caine P.B."/>
            <person name="Orr S.E."/>
            <person name="Hunt B.G."/>
            <person name="Goodisman M.A.D."/>
        </authorList>
    </citation>
    <scope>NUCLEOTIDE SEQUENCE [LARGE SCALE GENOMIC DNA]</scope>
    <source>
        <strain evidence="1">232</strain>
        <tissue evidence="1">Head and thorax</tissue>
    </source>
</reference>
<organism evidence="1 2">
    <name type="scientific">Vespula maculifrons</name>
    <name type="common">Eastern yellow jacket</name>
    <name type="synonym">Wasp</name>
    <dbReference type="NCBI Taxonomy" id="7453"/>
    <lineage>
        <taxon>Eukaryota</taxon>
        <taxon>Metazoa</taxon>
        <taxon>Ecdysozoa</taxon>
        <taxon>Arthropoda</taxon>
        <taxon>Hexapoda</taxon>
        <taxon>Insecta</taxon>
        <taxon>Pterygota</taxon>
        <taxon>Neoptera</taxon>
        <taxon>Endopterygota</taxon>
        <taxon>Hymenoptera</taxon>
        <taxon>Apocrita</taxon>
        <taxon>Aculeata</taxon>
        <taxon>Vespoidea</taxon>
        <taxon>Vespidae</taxon>
        <taxon>Vespinae</taxon>
        <taxon>Vespula</taxon>
    </lineage>
</organism>
<feature type="non-terminal residue" evidence="1">
    <location>
        <position position="97"/>
    </location>
</feature>
<evidence type="ECO:0000313" key="2">
    <source>
        <dbReference type="Proteomes" id="UP001607303"/>
    </source>
</evidence>
<name>A0ABD2C434_VESMC</name>
<sequence>MFNRELESNCLLKSNILDFGFTFYSATTLKIRSSSNSSGSSGSSVSSLQHDFDVTAILESSERDRSSAVGYGLARGGLRLITRILKCLPRRARETQN</sequence>
<evidence type="ECO:0000313" key="1">
    <source>
        <dbReference type="EMBL" id="KAL2739800.1"/>
    </source>
</evidence>
<dbReference type="AlphaFoldDB" id="A0ABD2C434"/>
<protein>
    <submittedName>
        <fullName evidence="1">Uncharacterized protein</fullName>
    </submittedName>
</protein>
<proteinExistence type="predicted"/>
<accession>A0ABD2C434</accession>
<keyword evidence="2" id="KW-1185">Reference proteome</keyword>